<gene>
    <name evidence="1" type="ORF">HAX54_043000</name>
</gene>
<feature type="non-terminal residue" evidence="1">
    <location>
        <position position="1"/>
    </location>
</feature>
<dbReference type="Proteomes" id="UP000823775">
    <property type="component" value="Unassembled WGS sequence"/>
</dbReference>
<sequence length="57" mass="6333">PLNFRELCFTNLGNMSGVPHQRCPDLEKFDEHLGEIEGAACRSLSRAEIIGNLTNSM</sequence>
<evidence type="ECO:0000313" key="1">
    <source>
        <dbReference type="EMBL" id="MCD7460174.1"/>
    </source>
</evidence>
<reference evidence="1 2" key="1">
    <citation type="journal article" date="2021" name="BMC Genomics">
        <title>Datura genome reveals duplications of psychoactive alkaloid biosynthetic genes and high mutation rate following tissue culture.</title>
        <authorList>
            <person name="Rajewski A."/>
            <person name="Carter-House D."/>
            <person name="Stajich J."/>
            <person name="Litt A."/>
        </authorList>
    </citation>
    <scope>NUCLEOTIDE SEQUENCE [LARGE SCALE GENOMIC DNA]</scope>
    <source>
        <strain evidence="1">AR-01</strain>
    </source>
</reference>
<evidence type="ECO:0000313" key="2">
    <source>
        <dbReference type="Proteomes" id="UP000823775"/>
    </source>
</evidence>
<accession>A0ABS8SN28</accession>
<proteinExistence type="predicted"/>
<comment type="caution">
    <text evidence="1">The sequence shown here is derived from an EMBL/GenBank/DDBJ whole genome shotgun (WGS) entry which is preliminary data.</text>
</comment>
<dbReference type="EMBL" id="JACEIK010000639">
    <property type="protein sequence ID" value="MCD7460174.1"/>
    <property type="molecule type" value="Genomic_DNA"/>
</dbReference>
<organism evidence="1 2">
    <name type="scientific">Datura stramonium</name>
    <name type="common">Jimsonweed</name>
    <name type="synonym">Common thornapple</name>
    <dbReference type="NCBI Taxonomy" id="4076"/>
    <lineage>
        <taxon>Eukaryota</taxon>
        <taxon>Viridiplantae</taxon>
        <taxon>Streptophyta</taxon>
        <taxon>Embryophyta</taxon>
        <taxon>Tracheophyta</taxon>
        <taxon>Spermatophyta</taxon>
        <taxon>Magnoliopsida</taxon>
        <taxon>eudicotyledons</taxon>
        <taxon>Gunneridae</taxon>
        <taxon>Pentapetalae</taxon>
        <taxon>asterids</taxon>
        <taxon>lamiids</taxon>
        <taxon>Solanales</taxon>
        <taxon>Solanaceae</taxon>
        <taxon>Solanoideae</taxon>
        <taxon>Datureae</taxon>
        <taxon>Datura</taxon>
    </lineage>
</organism>
<keyword evidence="2" id="KW-1185">Reference proteome</keyword>
<name>A0ABS8SN28_DATST</name>
<feature type="non-terminal residue" evidence="1">
    <location>
        <position position="57"/>
    </location>
</feature>
<protein>
    <submittedName>
        <fullName evidence="1">Uncharacterized protein</fullName>
    </submittedName>
</protein>